<proteinExistence type="predicted"/>
<comment type="caution">
    <text evidence="1">The sequence shown here is derived from an EMBL/GenBank/DDBJ whole genome shotgun (WGS) entry which is preliminary data.</text>
</comment>
<evidence type="ECO:0008006" key="3">
    <source>
        <dbReference type="Google" id="ProtNLM"/>
    </source>
</evidence>
<keyword evidence="2" id="KW-1185">Reference proteome</keyword>
<reference evidence="1 2" key="1">
    <citation type="submission" date="2023-02" db="EMBL/GenBank/DDBJ databases">
        <title>Dictyobacter halimunensis sp. nov., a new member of the class Ktedonobacteria from forest soil in a geothermal area.</title>
        <authorList>
            <person name="Rachmania M.K."/>
            <person name="Ningsih F."/>
            <person name="Sakai Y."/>
            <person name="Yabe S."/>
            <person name="Yokota A."/>
            <person name="Sjamsuridzal W."/>
        </authorList>
    </citation>
    <scope>NUCLEOTIDE SEQUENCE [LARGE SCALE GENOMIC DNA]</scope>
    <source>
        <strain evidence="1 2">S3.2.2.5</strain>
    </source>
</reference>
<dbReference type="EMBL" id="BSRI01000001">
    <property type="protein sequence ID" value="GLV53222.1"/>
    <property type="molecule type" value="Genomic_DNA"/>
</dbReference>
<sequence length="119" mass="13496">MFAFLLHGFPLFARVMQRLFQIVQVIGLATGGRLGVCVIDRLGIQTTRQIILRRIMALPTVPVGQVTQIGISMIFVSVRSQVWHHRRSLFIYLQRIEKGPTAVSKVTDEARKRGEIIAR</sequence>
<name>A0ABQ6FGX7_9CHLR</name>
<evidence type="ECO:0000313" key="2">
    <source>
        <dbReference type="Proteomes" id="UP001344906"/>
    </source>
</evidence>
<accession>A0ABQ6FGX7</accession>
<organism evidence="1 2">
    <name type="scientific">Dictyobacter halimunensis</name>
    <dbReference type="NCBI Taxonomy" id="3026934"/>
    <lineage>
        <taxon>Bacteria</taxon>
        <taxon>Bacillati</taxon>
        <taxon>Chloroflexota</taxon>
        <taxon>Ktedonobacteria</taxon>
        <taxon>Ktedonobacterales</taxon>
        <taxon>Dictyobacteraceae</taxon>
        <taxon>Dictyobacter</taxon>
    </lineage>
</organism>
<protein>
    <recommendedName>
        <fullName evidence="3">RDD domain-containing protein</fullName>
    </recommendedName>
</protein>
<gene>
    <name evidence="1" type="ORF">KDH_00770</name>
</gene>
<evidence type="ECO:0000313" key="1">
    <source>
        <dbReference type="EMBL" id="GLV53222.1"/>
    </source>
</evidence>
<dbReference type="Proteomes" id="UP001344906">
    <property type="component" value="Unassembled WGS sequence"/>
</dbReference>